<feature type="domain" description="Tetrapyrrole methylase" evidence="16">
    <location>
        <begin position="214"/>
        <end position="422"/>
    </location>
</feature>
<dbReference type="PANTHER" id="PTHR45790:SF3">
    <property type="entry name" value="S-ADENOSYL-L-METHIONINE-DEPENDENT UROPORPHYRINOGEN III METHYLTRANSFERASE, CHLOROPLASTIC"/>
    <property type="match status" value="1"/>
</dbReference>
<dbReference type="InterPro" id="IPR042518">
    <property type="entry name" value="SirC_C"/>
</dbReference>
<dbReference type="NCBIfam" id="NF004790">
    <property type="entry name" value="PRK06136.1"/>
    <property type="match status" value="1"/>
</dbReference>
<dbReference type="SUPFAM" id="SSF75615">
    <property type="entry name" value="Siroheme synthase middle domains-like"/>
    <property type="match status" value="1"/>
</dbReference>
<evidence type="ECO:0000256" key="11">
    <source>
        <dbReference type="ARBA" id="ARBA00023268"/>
    </source>
</evidence>
<keyword evidence="11" id="KW-0511">Multifunctional enzyme</keyword>
<dbReference type="NCBIfam" id="NF007922">
    <property type="entry name" value="PRK10637.1"/>
    <property type="match status" value="1"/>
</dbReference>
<gene>
    <name evidence="18" type="primary">cysG</name>
    <name evidence="18" type="ORF">P8935_21030</name>
</gene>
<reference evidence="18" key="1">
    <citation type="submission" date="2023-03" db="EMBL/GenBank/DDBJ databases">
        <title>Edaphobacter sp.</title>
        <authorList>
            <person name="Huber K.J."/>
            <person name="Papendorf J."/>
            <person name="Pilke C."/>
            <person name="Bunk B."/>
            <person name="Sproeer C."/>
            <person name="Pester M."/>
        </authorList>
    </citation>
    <scope>NUCLEOTIDE SEQUENCE</scope>
    <source>
        <strain evidence="18">DSM 110680</strain>
    </source>
</reference>
<dbReference type="InterPro" id="IPR003043">
    <property type="entry name" value="Uropor_MeTrfase_CS"/>
</dbReference>
<keyword evidence="9 18" id="KW-0456">Lyase</keyword>
<dbReference type="EC" id="4.99.1.4" evidence="18"/>
<dbReference type="InterPro" id="IPR014776">
    <property type="entry name" value="4pyrrole_Mease_sub2"/>
</dbReference>
<dbReference type="InterPro" id="IPR035996">
    <property type="entry name" value="4pyrrol_Methylase_sf"/>
</dbReference>
<evidence type="ECO:0000256" key="10">
    <source>
        <dbReference type="ARBA" id="ARBA00023244"/>
    </source>
</evidence>
<feature type="domain" description="Siroheme synthase central" evidence="17">
    <location>
        <begin position="119"/>
        <end position="144"/>
    </location>
</feature>
<dbReference type="Gene3D" id="3.30.950.10">
    <property type="entry name" value="Methyltransferase, Cobalt-precorrin-4 Transmethylase, Domain 2"/>
    <property type="match status" value="1"/>
</dbReference>
<evidence type="ECO:0000256" key="2">
    <source>
        <dbReference type="ARBA" id="ARBA00005879"/>
    </source>
</evidence>
<dbReference type="GO" id="GO:0043115">
    <property type="term" value="F:precorrin-2 dehydrogenase activity"/>
    <property type="evidence" value="ECO:0007669"/>
    <property type="project" value="UniProtKB-EC"/>
</dbReference>
<evidence type="ECO:0000256" key="7">
    <source>
        <dbReference type="ARBA" id="ARBA00023002"/>
    </source>
</evidence>
<evidence type="ECO:0000256" key="4">
    <source>
        <dbReference type="ARBA" id="ARBA00022603"/>
    </source>
</evidence>
<evidence type="ECO:0000256" key="3">
    <source>
        <dbReference type="ARBA" id="ARBA00022573"/>
    </source>
</evidence>
<evidence type="ECO:0000256" key="13">
    <source>
        <dbReference type="ARBA" id="ARBA00047561"/>
    </source>
</evidence>
<dbReference type="InterPro" id="IPR036291">
    <property type="entry name" value="NAD(P)-bd_dom_sf"/>
</dbReference>
<dbReference type="PANTHER" id="PTHR45790">
    <property type="entry name" value="SIROHEME SYNTHASE-RELATED"/>
    <property type="match status" value="1"/>
</dbReference>
<dbReference type="GO" id="GO:0032259">
    <property type="term" value="P:methylation"/>
    <property type="evidence" value="ECO:0007669"/>
    <property type="project" value="UniProtKB-KW"/>
</dbReference>
<comment type="similarity">
    <text evidence="2 15">Belongs to the precorrin methyltransferase family.</text>
</comment>
<comment type="pathway">
    <text evidence="1">Porphyrin-containing compound metabolism; siroheme biosynthesis; sirohydrochlorin from precorrin-2: step 1/1.</text>
</comment>
<evidence type="ECO:0000256" key="9">
    <source>
        <dbReference type="ARBA" id="ARBA00023239"/>
    </source>
</evidence>
<dbReference type="FunFam" id="3.40.1010.10:FF:000001">
    <property type="entry name" value="Siroheme synthase"/>
    <property type="match status" value="1"/>
</dbReference>
<dbReference type="Gene3D" id="3.40.1010.10">
    <property type="entry name" value="Cobalt-precorrin-4 Transmethylase, Domain 1"/>
    <property type="match status" value="1"/>
</dbReference>
<dbReference type="AlphaFoldDB" id="A0AAU7DID1"/>
<evidence type="ECO:0000256" key="12">
    <source>
        <dbReference type="ARBA" id="ARBA00025705"/>
    </source>
</evidence>
<dbReference type="GO" id="GO:0051287">
    <property type="term" value="F:NAD binding"/>
    <property type="evidence" value="ECO:0007669"/>
    <property type="project" value="InterPro"/>
</dbReference>
<name>A0AAU7DID1_9BACT</name>
<evidence type="ECO:0000256" key="14">
    <source>
        <dbReference type="PIRSR" id="PIRSR036426-1"/>
    </source>
</evidence>
<evidence type="ECO:0000256" key="6">
    <source>
        <dbReference type="ARBA" id="ARBA00022691"/>
    </source>
</evidence>
<comment type="pathway">
    <text evidence="12">Porphyrin-containing compound metabolism; siroheme biosynthesis; precorrin-2 from uroporphyrinogen III: step 1/1.</text>
</comment>
<feature type="active site" description="Proton acceptor" evidence="14">
    <location>
        <position position="245"/>
    </location>
</feature>
<comment type="catalytic activity">
    <reaction evidence="13">
        <text>precorrin-2 + NAD(+) = sirohydrochlorin + NADH + 2 H(+)</text>
        <dbReference type="Rhea" id="RHEA:15613"/>
        <dbReference type="ChEBI" id="CHEBI:15378"/>
        <dbReference type="ChEBI" id="CHEBI:57540"/>
        <dbReference type="ChEBI" id="CHEBI:57945"/>
        <dbReference type="ChEBI" id="CHEBI:58351"/>
        <dbReference type="ChEBI" id="CHEBI:58827"/>
        <dbReference type="EC" id="1.3.1.76"/>
    </reaction>
</comment>
<dbReference type="InterPro" id="IPR000878">
    <property type="entry name" value="4pyrrol_Mease"/>
</dbReference>
<dbReference type="EC" id="1.3.1.76" evidence="18"/>
<dbReference type="InterPro" id="IPR006367">
    <property type="entry name" value="Sirohaem_synthase_N"/>
</dbReference>
<dbReference type="InterPro" id="IPR012409">
    <property type="entry name" value="Sirohaem_synth"/>
</dbReference>
<evidence type="ECO:0000256" key="1">
    <source>
        <dbReference type="ARBA" id="ARBA00005010"/>
    </source>
</evidence>
<keyword evidence="8" id="KW-0520">NAD</keyword>
<dbReference type="NCBIfam" id="TIGR01470">
    <property type="entry name" value="cysG_Nterm"/>
    <property type="match status" value="1"/>
</dbReference>
<keyword evidence="3" id="KW-0169">Cobalamin biosynthesis</keyword>
<dbReference type="SUPFAM" id="SSF53790">
    <property type="entry name" value="Tetrapyrrole methylase"/>
    <property type="match status" value="1"/>
</dbReference>
<dbReference type="Gene3D" id="1.10.8.610">
    <property type="entry name" value="SirC, precorrin-2 dehydrogenase, C-terminal helical domain-like"/>
    <property type="match status" value="1"/>
</dbReference>
<dbReference type="Pfam" id="PF14824">
    <property type="entry name" value="Sirohm_synth_M"/>
    <property type="match status" value="1"/>
</dbReference>
<keyword evidence="4 15" id="KW-0489">Methyltransferase</keyword>
<sequence length="460" mass="49698">MSLLPIFLKLDGQPGLLVGAGNVALEKITSLLITGVRLRVIAPEAKAEIRELADEGQLEWIQRRFEPADLHGNFVVIAATDDPEVNATVYRESVKRGILVNSVDDPPHCDFYFGSVVRRGDLQIAISTAGESPAVAQRLKREIDGQLAADLGPWLKNLGRFRREILTTHPAGEERKALLHQLAERKFFESSSDAWRGSADSTLIGETPRDVGGKVFLVGAGPGDPDLLTVKALRLIQSADVILHDDLVPVAVLKLSHPSAEIVNVGKRCGTKNITQEEIHALMIEHAGTGRCVVRLKSGDPLIFGRAAEEMSALNEAGVEFEVVPGITAAFAAAAAIPCSLTDRNAASNVIFSTGHHAQSHNHSPVPELEDATRIVYMPGRDLSLLALEWLQDGLPADFPCAIVSYAAQPRQQVQRTTLGELGKVTPTESPSLLIAGWAVRDTSNARMCETLSEPLTSQW</sequence>
<dbReference type="InterPro" id="IPR028281">
    <property type="entry name" value="Sirohaem_synthase_central"/>
</dbReference>
<dbReference type="Pfam" id="PF00590">
    <property type="entry name" value="TP_methylase"/>
    <property type="match status" value="1"/>
</dbReference>
<dbReference type="GO" id="GO:0051266">
    <property type="term" value="F:sirohydrochlorin ferrochelatase activity"/>
    <property type="evidence" value="ECO:0007669"/>
    <property type="project" value="UniProtKB-EC"/>
</dbReference>
<keyword evidence="5 15" id="KW-0808">Transferase</keyword>
<dbReference type="SUPFAM" id="SSF51735">
    <property type="entry name" value="NAD(P)-binding Rossmann-fold domains"/>
    <property type="match status" value="1"/>
</dbReference>
<evidence type="ECO:0000256" key="15">
    <source>
        <dbReference type="RuleBase" id="RU003960"/>
    </source>
</evidence>
<proteinExistence type="inferred from homology"/>
<dbReference type="GO" id="GO:0019354">
    <property type="term" value="P:siroheme biosynthetic process"/>
    <property type="evidence" value="ECO:0007669"/>
    <property type="project" value="InterPro"/>
</dbReference>
<evidence type="ECO:0000259" key="17">
    <source>
        <dbReference type="Pfam" id="PF14824"/>
    </source>
</evidence>
<keyword evidence="7 18" id="KW-0560">Oxidoreductase</keyword>
<accession>A0AAU7DID1</accession>
<dbReference type="InterPro" id="IPR014777">
    <property type="entry name" value="4pyrrole_Mease_sub1"/>
</dbReference>
<keyword evidence="10" id="KW-0627">Porphyrin biosynthesis</keyword>
<dbReference type="PROSITE" id="PS00840">
    <property type="entry name" value="SUMT_2"/>
    <property type="match status" value="1"/>
</dbReference>
<dbReference type="NCBIfam" id="TIGR01469">
    <property type="entry name" value="cobA_cysG_Cterm"/>
    <property type="match status" value="1"/>
</dbReference>
<keyword evidence="6" id="KW-0949">S-adenosyl-L-methionine</keyword>
<dbReference type="GO" id="GO:0009236">
    <property type="term" value="P:cobalamin biosynthetic process"/>
    <property type="evidence" value="ECO:0007669"/>
    <property type="project" value="UniProtKB-KW"/>
</dbReference>
<dbReference type="PIRSF" id="PIRSF036426">
    <property type="entry name" value="Sirohaem_synth"/>
    <property type="match status" value="1"/>
</dbReference>
<evidence type="ECO:0000256" key="5">
    <source>
        <dbReference type="ARBA" id="ARBA00022679"/>
    </source>
</evidence>
<dbReference type="InterPro" id="IPR050161">
    <property type="entry name" value="Siro_Cobalamin_biosynth"/>
</dbReference>
<dbReference type="EC" id="2.1.1.107" evidence="18"/>
<dbReference type="Gene3D" id="3.40.50.720">
    <property type="entry name" value="NAD(P)-binding Rossmann-like Domain"/>
    <property type="match status" value="1"/>
</dbReference>
<dbReference type="Pfam" id="PF13241">
    <property type="entry name" value="NAD_binding_7"/>
    <property type="match status" value="1"/>
</dbReference>
<evidence type="ECO:0000256" key="8">
    <source>
        <dbReference type="ARBA" id="ARBA00023027"/>
    </source>
</evidence>
<dbReference type="EMBL" id="CP121196">
    <property type="protein sequence ID" value="XBH17043.1"/>
    <property type="molecule type" value="Genomic_DNA"/>
</dbReference>
<evidence type="ECO:0000313" key="18">
    <source>
        <dbReference type="EMBL" id="XBH17043.1"/>
    </source>
</evidence>
<evidence type="ECO:0000259" key="16">
    <source>
        <dbReference type="Pfam" id="PF00590"/>
    </source>
</evidence>
<dbReference type="GO" id="GO:0004851">
    <property type="term" value="F:uroporphyrin-III C-methyltransferase activity"/>
    <property type="evidence" value="ECO:0007669"/>
    <property type="project" value="UniProtKB-EC"/>
</dbReference>
<dbReference type="PROSITE" id="PS00839">
    <property type="entry name" value="SUMT_1"/>
    <property type="match status" value="1"/>
</dbReference>
<organism evidence="18">
    <name type="scientific">Telmatobacter sp. DSM 110680</name>
    <dbReference type="NCBI Taxonomy" id="3036704"/>
    <lineage>
        <taxon>Bacteria</taxon>
        <taxon>Pseudomonadati</taxon>
        <taxon>Acidobacteriota</taxon>
        <taxon>Terriglobia</taxon>
        <taxon>Terriglobales</taxon>
        <taxon>Acidobacteriaceae</taxon>
        <taxon>Telmatobacter</taxon>
    </lineage>
</organism>
<dbReference type="InterPro" id="IPR006366">
    <property type="entry name" value="CobA/CysG_C"/>
</dbReference>
<protein>
    <submittedName>
        <fullName evidence="18">Siroheme synthase CysG</fullName>
        <ecNumber evidence="18">1.3.1.76</ecNumber>
        <ecNumber evidence="18">2.1.1.107</ecNumber>
        <ecNumber evidence="18">4.99.1.4</ecNumber>
    </submittedName>
</protein>
<dbReference type="CDD" id="cd11642">
    <property type="entry name" value="SUMT"/>
    <property type="match status" value="1"/>
</dbReference>
<feature type="active site" description="Proton donor" evidence="14">
    <location>
        <position position="267"/>
    </location>
</feature>
<dbReference type="RefSeq" id="WP_348262275.1">
    <property type="nucleotide sequence ID" value="NZ_CP121196.1"/>
</dbReference>